<dbReference type="AlphaFoldDB" id="A0AAD9JC47"/>
<reference evidence="3" key="1">
    <citation type="journal article" date="2023" name="Mol. Biol. Evol.">
        <title>Third-Generation Sequencing Reveals the Adaptive Role of the Epigenome in Three Deep-Sea Polychaetes.</title>
        <authorList>
            <person name="Perez M."/>
            <person name="Aroh O."/>
            <person name="Sun Y."/>
            <person name="Lan Y."/>
            <person name="Juniper S.K."/>
            <person name="Young C.R."/>
            <person name="Angers B."/>
            <person name="Qian P.Y."/>
        </authorList>
    </citation>
    <scope>NUCLEOTIDE SEQUENCE</scope>
    <source>
        <strain evidence="3">P08H-3</strain>
    </source>
</reference>
<dbReference type="PANTHER" id="PTHR10151:SF120">
    <property type="entry name" value="BIS(5'-ADENOSYL)-TRIPHOSPHATASE"/>
    <property type="match status" value="1"/>
</dbReference>
<evidence type="ECO:0000256" key="2">
    <source>
        <dbReference type="SAM" id="SignalP"/>
    </source>
</evidence>
<sequence length="493" mass="56027">MRWKLSFLVLFYLGSHCLQNCVGHTELPKLLLISFDGFRWDYLDKAKSFGRHTPNFDLLISNGVLATVKNTFITKTFPNHYTIATGLYEENHGVIANNMYDPVFKEVFTNQPEQSYEVKWWNNGTDAWLGEPIWFANERAGLSSPLKRRSGVYFWPGSEAPIGGHHITHVKTYKSSVPLAERMDQVVNWFQDEEAPINFGVLYYEEPDSAGHRIGPKNESIYDVIVDIDDHLGNMIKKLQSVGLFDNINIIVTSDHGMVEIVGIKYLSDYVNTSWFEYYGSSPVLNLLPKPGRLHDVYETLKKAAGSNLHVYLKEDIPAEYHYSYNRRIQPIVVSAPEGYDICINKSSCYTEKGNHGYNNSLTSMHPIFIGHGPAFKHGYKSASFDNVDIYPLMCALLNIEAPHNDGNMDHVKHLLVKLDNSSVTLLTYVIAIAFVATIAGVMMVAALRVQHYQRHRHHLLKTPPHMNSIFVHEQTDIEGQSHLLTSEDEEGH</sequence>
<dbReference type="InterPro" id="IPR002591">
    <property type="entry name" value="Phosphodiest/P_Trfase"/>
</dbReference>
<dbReference type="GO" id="GO:0016787">
    <property type="term" value="F:hydrolase activity"/>
    <property type="evidence" value="ECO:0007669"/>
    <property type="project" value="UniProtKB-ARBA"/>
</dbReference>
<dbReference type="PANTHER" id="PTHR10151">
    <property type="entry name" value="ECTONUCLEOTIDE PYROPHOSPHATASE/PHOSPHODIESTERASE"/>
    <property type="match status" value="1"/>
</dbReference>
<keyword evidence="4" id="KW-1185">Reference proteome</keyword>
<feature type="signal peptide" evidence="2">
    <location>
        <begin position="1"/>
        <end position="19"/>
    </location>
</feature>
<comment type="caution">
    <text evidence="3">The sequence shown here is derived from an EMBL/GenBank/DDBJ whole genome shotgun (WGS) entry which is preliminary data.</text>
</comment>
<protein>
    <submittedName>
        <fullName evidence="3">Uncharacterized protein</fullName>
    </submittedName>
</protein>
<keyword evidence="1" id="KW-0472">Membrane</keyword>
<dbReference type="SUPFAM" id="SSF53649">
    <property type="entry name" value="Alkaline phosphatase-like"/>
    <property type="match status" value="1"/>
</dbReference>
<dbReference type="Gene3D" id="3.40.720.10">
    <property type="entry name" value="Alkaline Phosphatase, subunit A"/>
    <property type="match status" value="1"/>
</dbReference>
<proteinExistence type="predicted"/>
<dbReference type="EMBL" id="JAODUP010000440">
    <property type="protein sequence ID" value="KAK2149715.1"/>
    <property type="molecule type" value="Genomic_DNA"/>
</dbReference>
<dbReference type="CDD" id="cd16018">
    <property type="entry name" value="Enpp"/>
    <property type="match status" value="1"/>
</dbReference>
<gene>
    <name evidence="3" type="ORF">LSH36_440g01000</name>
</gene>
<feature type="transmembrane region" description="Helical" evidence="1">
    <location>
        <begin position="426"/>
        <end position="448"/>
    </location>
</feature>
<dbReference type="Proteomes" id="UP001208570">
    <property type="component" value="Unassembled WGS sequence"/>
</dbReference>
<name>A0AAD9JC47_9ANNE</name>
<evidence type="ECO:0000313" key="4">
    <source>
        <dbReference type="Proteomes" id="UP001208570"/>
    </source>
</evidence>
<dbReference type="Pfam" id="PF01663">
    <property type="entry name" value="Phosphodiest"/>
    <property type="match status" value="1"/>
</dbReference>
<evidence type="ECO:0000313" key="3">
    <source>
        <dbReference type="EMBL" id="KAK2149715.1"/>
    </source>
</evidence>
<evidence type="ECO:0000256" key="1">
    <source>
        <dbReference type="SAM" id="Phobius"/>
    </source>
</evidence>
<keyword evidence="1" id="KW-0812">Transmembrane</keyword>
<feature type="chain" id="PRO_5042271619" evidence="2">
    <location>
        <begin position="20"/>
        <end position="493"/>
    </location>
</feature>
<dbReference type="InterPro" id="IPR017850">
    <property type="entry name" value="Alkaline_phosphatase_core_sf"/>
</dbReference>
<accession>A0AAD9JC47</accession>
<keyword evidence="1" id="KW-1133">Transmembrane helix</keyword>
<dbReference type="Gene3D" id="3.30.1360.180">
    <property type="match status" value="1"/>
</dbReference>
<organism evidence="3 4">
    <name type="scientific">Paralvinella palmiformis</name>
    <dbReference type="NCBI Taxonomy" id="53620"/>
    <lineage>
        <taxon>Eukaryota</taxon>
        <taxon>Metazoa</taxon>
        <taxon>Spiralia</taxon>
        <taxon>Lophotrochozoa</taxon>
        <taxon>Annelida</taxon>
        <taxon>Polychaeta</taxon>
        <taxon>Sedentaria</taxon>
        <taxon>Canalipalpata</taxon>
        <taxon>Terebellida</taxon>
        <taxon>Terebelliformia</taxon>
        <taxon>Alvinellidae</taxon>
        <taxon>Paralvinella</taxon>
    </lineage>
</organism>
<keyword evidence="2" id="KW-0732">Signal</keyword>